<keyword evidence="1" id="KW-0808">Transferase</keyword>
<name>A0A3N5Y6I4_9ALTE</name>
<dbReference type="InterPro" id="IPR022484">
    <property type="entry name" value="PEP-CTERM/exosrtase_acylTfrase"/>
</dbReference>
<comment type="caution">
    <text evidence="1">The sequence shown here is derived from an EMBL/GenBank/DDBJ whole genome shotgun (WGS) entry which is preliminary data.</text>
</comment>
<dbReference type="Pfam" id="PF13444">
    <property type="entry name" value="Acetyltransf_5"/>
    <property type="match status" value="1"/>
</dbReference>
<dbReference type="GO" id="GO:0016746">
    <property type="term" value="F:acyltransferase activity"/>
    <property type="evidence" value="ECO:0007669"/>
    <property type="project" value="UniProtKB-KW"/>
</dbReference>
<dbReference type="Proteomes" id="UP000275281">
    <property type="component" value="Unassembled WGS sequence"/>
</dbReference>
<dbReference type="NCBIfam" id="TIGR03694">
    <property type="entry name" value="exosort_acyl"/>
    <property type="match status" value="1"/>
</dbReference>
<dbReference type="Gene3D" id="3.40.630.30">
    <property type="match status" value="1"/>
</dbReference>
<accession>A0A3N5Y6I4</accession>
<dbReference type="AlphaFoldDB" id="A0A3N5Y6I4"/>
<dbReference type="SUPFAM" id="SSF55729">
    <property type="entry name" value="Acyl-CoA N-acyltransferases (Nat)"/>
    <property type="match status" value="1"/>
</dbReference>
<dbReference type="EMBL" id="RPOK01000004">
    <property type="protein sequence ID" value="RPJ66109.1"/>
    <property type="molecule type" value="Genomic_DNA"/>
</dbReference>
<evidence type="ECO:0000313" key="2">
    <source>
        <dbReference type="Proteomes" id="UP000275281"/>
    </source>
</evidence>
<evidence type="ECO:0000313" key="1">
    <source>
        <dbReference type="EMBL" id="RPJ66109.1"/>
    </source>
</evidence>
<protein>
    <submittedName>
        <fullName evidence="1">PEP-CTERM/exosortase system-associated acyltransferase</fullName>
    </submittedName>
</protein>
<organism evidence="1 2">
    <name type="scientific">Alteromonas sediminis</name>
    <dbReference type="NCBI Taxonomy" id="2259342"/>
    <lineage>
        <taxon>Bacteria</taxon>
        <taxon>Pseudomonadati</taxon>
        <taxon>Pseudomonadota</taxon>
        <taxon>Gammaproteobacteria</taxon>
        <taxon>Alteromonadales</taxon>
        <taxon>Alteromonadaceae</taxon>
        <taxon>Alteromonas/Salinimonas group</taxon>
        <taxon>Alteromonas</taxon>
    </lineage>
</organism>
<keyword evidence="2" id="KW-1185">Reference proteome</keyword>
<dbReference type="OrthoDB" id="582214at2"/>
<keyword evidence="1" id="KW-0012">Acyltransferase</keyword>
<sequence>MGLFAGAADKVNRLWKSYKKLREAASISNHFAKYLAPKVATSKELQQEVFKIRHNVYCDELAFEPVKPDGLEVDEFDAFSVHCLIQHIATEAYAGTIRLVTPREEGQLLPIEKYCADAIEHPEFTPDKLDRTQICELSRLAVPEQFRRRKFDTHPGAATGVINEEIYSETELRCFPFIAIGLYMSAASIAFKMGINHAFVMMEPRLARSMGFIGIKFIKIGPTIEYHGQRAPYYINAELLMKSLSPSFRMMLKDIKNTINKQLPS</sequence>
<dbReference type="InterPro" id="IPR016181">
    <property type="entry name" value="Acyl_CoA_acyltransferase"/>
</dbReference>
<reference evidence="1 2" key="1">
    <citation type="submission" date="2018-11" db="EMBL/GenBank/DDBJ databases">
        <authorList>
            <person name="Ye M.-Q."/>
            <person name="Du Z.-J."/>
        </authorList>
    </citation>
    <scope>NUCLEOTIDE SEQUENCE [LARGE SCALE GENOMIC DNA]</scope>
    <source>
        <strain evidence="1 2">U0105</strain>
    </source>
</reference>
<gene>
    <name evidence="1" type="ORF">DRW07_12900</name>
</gene>
<proteinExistence type="predicted"/>